<evidence type="ECO:0000313" key="2">
    <source>
        <dbReference type="EMBL" id="CAA9505989.1"/>
    </source>
</evidence>
<organism evidence="2">
    <name type="scientific">uncultured Solirubrobacteraceae bacterium</name>
    <dbReference type="NCBI Taxonomy" id="1162706"/>
    <lineage>
        <taxon>Bacteria</taxon>
        <taxon>Bacillati</taxon>
        <taxon>Actinomycetota</taxon>
        <taxon>Thermoleophilia</taxon>
        <taxon>Solirubrobacterales</taxon>
        <taxon>Solirubrobacteraceae</taxon>
        <taxon>environmental samples</taxon>
    </lineage>
</organism>
<sequence>AEAQAPRPAAAGPAEPASEATRLYQDQAARRGGHLGDRLGRRAHLPVPGRPLDDVPEDPQGDQLVLHAGLRDAVRVPLPDRDRRLLGDVLPPGRGGRRLRVRPVHHQRGLPRGVRARHAQVGLVGDGHPDLPAHGQDLLLRRVQVPARAELGHRSRSAGPHDGDVLHGIPAAVRPALLLGHDRRREHQRNGPVRRAVPLRLPPCWSRVRGHDPGALLRDPHAAHPWDPGCAHRRPSVPGGQAGDHGSAVDQGRRSGPEGGEGV</sequence>
<proteinExistence type="predicted"/>
<feature type="non-terminal residue" evidence="2">
    <location>
        <position position="1"/>
    </location>
</feature>
<evidence type="ECO:0000256" key="1">
    <source>
        <dbReference type="SAM" id="MobiDB-lite"/>
    </source>
</evidence>
<dbReference type="EC" id="1.10.2.2" evidence="2"/>
<feature type="non-terminal residue" evidence="2">
    <location>
        <position position="263"/>
    </location>
</feature>
<feature type="region of interest" description="Disordered" evidence="1">
    <location>
        <begin position="1"/>
        <end position="58"/>
    </location>
</feature>
<dbReference type="EMBL" id="CADCVR010000075">
    <property type="protein sequence ID" value="CAA9505989.1"/>
    <property type="molecule type" value="Genomic_DNA"/>
</dbReference>
<protein>
    <submittedName>
        <fullName evidence="2">Ubiquinol--cytochrome c reductase, cytochrome B subunit</fullName>
        <ecNumber evidence="2">1.10.2.2</ecNumber>
    </submittedName>
</protein>
<name>A0A6J4SUY3_9ACTN</name>
<gene>
    <name evidence="2" type="ORF">AVDCRST_MAG53-2419</name>
</gene>
<accession>A0A6J4SUY3</accession>
<feature type="region of interest" description="Disordered" evidence="1">
    <location>
        <begin position="216"/>
        <end position="263"/>
    </location>
</feature>
<dbReference type="AlphaFoldDB" id="A0A6J4SUY3"/>
<dbReference type="GO" id="GO:0016491">
    <property type="term" value="F:oxidoreductase activity"/>
    <property type="evidence" value="ECO:0007669"/>
    <property type="project" value="UniProtKB-KW"/>
</dbReference>
<reference evidence="2" key="1">
    <citation type="submission" date="2020-02" db="EMBL/GenBank/DDBJ databases">
        <authorList>
            <person name="Meier V. D."/>
        </authorList>
    </citation>
    <scope>NUCLEOTIDE SEQUENCE</scope>
    <source>
        <strain evidence="2">AVDCRST_MAG53</strain>
    </source>
</reference>
<feature type="compositionally biased region" description="Low complexity" evidence="1">
    <location>
        <begin position="1"/>
        <end position="20"/>
    </location>
</feature>
<keyword evidence="2" id="KW-0560">Oxidoreductase</keyword>